<dbReference type="PANTHER" id="PTHR43788">
    <property type="entry name" value="DNA2/NAM7 HELICASE FAMILY MEMBER"/>
    <property type="match status" value="1"/>
</dbReference>
<organism evidence="6 7">
    <name type="scientific">Halorubrum pallidum</name>
    <dbReference type="NCBI Taxonomy" id="1526114"/>
    <lineage>
        <taxon>Archaea</taxon>
        <taxon>Methanobacteriati</taxon>
        <taxon>Methanobacteriota</taxon>
        <taxon>Stenosarchaea group</taxon>
        <taxon>Halobacteria</taxon>
        <taxon>Halobacteriales</taxon>
        <taxon>Haloferacaceae</taxon>
        <taxon>Halorubrum</taxon>
    </lineage>
</organism>
<dbReference type="SUPFAM" id="SSF52540">
    <property type="entry name" value="P-loop containing nucleoside triphosphate hydrolases"/>
    <property type="match status" value="1"/>
</dbReference>
<dbReference type="GO" id="GO:0004386">
    <property type="term" value="F:helicase activity"/>
    <property type="evidence" value="ECO:0007669"/>
    <property type="project" value="UniProtKB-KW"/>
</dbReference>
<keyword evidence="1" id="KW-0547">Nucleotide-binding</keyword>
<keyword evidence="7" id="KW-1185">Reference proteome</keyword>
<evidence type="ECO:0000313" key="7">
    <source>
        <dbReference type="Proteomes" id="UP001596274"/>
    </source>
</evidence>
<comment type="caution">
    <text evidence="6">The sequence shown here is derived from an EMBL/GenBank/DDBJ whole genome shotgun (WGS) entry which is preliminary data.</text>
</comment>
<dbReference type="Pfam" id="PF13087">
    <property type="entry name" value="AAA_12"/>
    <property type="match status" value="1"/>
</dbReference>
<reference evidence="6 7" key="1">
    <citation type="journal article" date="2019" name="Int. J. Syst. Evol. Microbiol.">
        <title>The Global Catalogue of Microorganisms (GCM) 10K type strain sequencing project: providing services to taxonomists for standard genome sequencing and annotation.</title>
        <authorList>
            <consortium name="The Broad Institute Genomics Platform"/>
            <consortium name="The Broad Institute Genome Sequencing Center for Infectious Disease"/>
            <person name="Wu L."/>
            <person name="Ma J."/>
        </authorList>
    </citation>
    <scope>NUCLEOTIDE SEQUENCE [LARGE SCALE GENOMIC DNA]</scope>
    <source>
        <strain evidence="6 7">PJ61</strain>
    </source>
</reference>
<protein>
    <submittedName>
        <fullName evidence="6">C-terminal helicase domain-containing protein</fullName>
    </submittedName>
</protein>
<evidence type="ECO:0000256" key="4">
    <source>
        <dbReference type="ARBA" id="ARBA00022840"/>
    </source>
</evidence>
<dbReference type="InterPro" id="IPR041679">
    <property type="entry name" value="DNA2/NAM7-like_C"/>
</dbReference>
<dbReference type="Gene3D" id="3.40.50.300">
    <property type="entry name" value="P-loop containing nucleotide triphosphate hydrolases"/>
    <property type="match status" value="1"/>
</dbReference>
<dbReference type="PANTHER" id="PTHR43788:SF8">
    <property type="entry name" value="DNA-BINDING PROTEIN SMUBP-2"/>
    <property type="match status" value="1"/>
</dbReference>
<keyword evidence="3 6" id="KW-0347">Helicase</keyword>
<dbReference type="GO" id="GO:0005524">
    <property type="term" value="F:ATP binding"/>
    <property type="evidence" value="ECO:0007669"/>
    <property type="project" value="UniProtKB-KW"/>
</dbReference>
<dbReference type="InterPro" id="IPR047187">
    <property type="entry name" value="SF1_C_Upf1"/>
</dbReference>
<dbReference type="AlphaFoldDB" id="A0ABD5SXN9"/>
<dbReference type="CDD" id="cd18808">
    <property type="entry name" value="SF1_C_Upf1"/>
    <property type="match status" value="1"/>
</dbReference>
<evidence type="ECO:0000256" key="1">
    <source>
        <dbReference type="ARBA" id="ARBA00022741"/>
    </source>
</evidence>
<keyword evidence="4" id="KW-0067">ATP-binding</keyword>
<name>A0ABD5SXN9_9EURY</name>
<evidence type="ECO:0000259" key="5">
    <source>
        <dbReference type="Pfam" id="PF13087"/>
    </source>
</evidence>
<evidence type="ECO:0000256" key="3">
    <source>
        <dbReference type="ARBA" id="ARBA00022806"/>
    </source>
</evidence>
<feature type="non-terminal residue" evidence="6">
    <location>
        <position position="1"/>
    </location>
</feature>
<dbReference type="Proteomes" id="UP001596274">
    <property type="component" value="Unassembled WGS sequence"/>
</dbReference>
<sequence>GNRNVREAERVAGIVDAYVAAGVDPDDIGVIAPFRAQVAEIGRRTDVTVDTVDRFQGSSKEVIVVSLVATGDLDGPIFEDHRRMNVALTRAKKQLTLVGDADALASDPFYARMLDWARA</sequence>
<gene>
    <name evidence="6" type="ORF">ACFQDD_00325</name>
</gene>
<dbReference type="InterPro" id="IPR027417">
    <property type="entry name" value="P-loop_NTPase"/>
</dbReference>
<feature type="domain" description="DNA2/NAM7 helicase-like C-terminal" evidence="5">
    <location>
        <begin position="3"/>
        <end position="101"/>
    </location>
</feature>
<accession>A0ABD5SXN9</accession>
<keyword evidence="2" id="KW-0378">Hydrolase</keyword>
<evidence type="ECO:0000313" key="6">
    <source>
        <dbReference type="EMBL" id="MFC6769981.1"/>
    </source>
</evidence>
<evidence type="ECO:0000256" key="2">
    <source>
        <dbReference type="ARBA" id="ARBA00022801"/>
    </source>
</evidence>
<dbReference type="InterPro" id="IPR050534">
    <property type="entry name" value="Coronavir_polyprotein_1ab"/>
</dbReference>
<dbReference type="EMBL" id="JBHSWT010000007">
    <property type="protein sequence ID" value="MFC6769981.1"/>
    <property type="molecule type" value="Genomic_DNA"/>
</dbReference>
<dbReference type="GO" id="GO:0016787">
    <property type="term" value="F:hydrolase activity"/>
    <property type="evidence" value="ECO:0007669"/>
    <property type="project" value="UniProtKB-KW"/>
</dbReference>
<proteinExistence type="predicted"/>